<evidence type="ECO:0000256" key="1">
    <source>
        <dbReference type="SAM" id="Phobius"/>
    </source>
</evidence>
<keyword evidence="3" id="KW-1185">Reference proteome</keyword>
<dbReference type="EMBL" id="JANUGU010000002">
    <property type="protein sequence ID" value="MCS0658157.1"/>
    <property type="molecule type" value="Genomic_DNA"/>
</dbReference>
<reference evidence="2 3" key="1">
    <citation type="submission" date="2022-08" db="EMBL/GenBank/DDBJ databases">
        <title>Reclassification of Massilia species as members of the genera Telluria, Duganella, Pseudoduganella, Mokoshia gen. nov. and Zemynaea gen. nov. using orthogonal and non-orthogonal genome-based approaches.</title>
        <authorList>
            <person name="Bowman J.P."/>
        </authorList>
    </citation>
    <scope>NUCLEOTIDE SEQUENCE [LARGE SCALE GENOMIC DNA]</scope>
    <source>
        <strain evidence="2 3">JCM 31606</strain>
    </source>
</reference>
<evidence type="ECO:0000313" key="2">
    <source>
        <dbReference type="EMBL" id="MCS0658157.1"/>
    </source>
</evidence>
<feature type="transmembrane region" description="Helical" evidence="1">
    <location>
        <begin position="166"/>
        <end position="185"/>
    </location>
</feature>
<protein>
    <submittedName>
        <fullName evidence="2">Uncharacterized protein</fullName>
    </submittedName>
</protein>
<feature type="transmembrane region" description="Helical" evidence="1">
    <location>
        <begin position="84"/>
        <end position="111"/>
    </location>
</feature>
<feature type="transmembrane region" description="Helical" evidence="1">
    <location>
        <begin position="238"/>
        <end position="261"/>
    </location>
</feature>
<feature type="transmembrane region" description="Helical" evidence="1">
    <location>
        <begin position="215"/>
        <end position="233"/>
    </location>
</feature>
<proteinExistence type="predicted"/>
<organism evidence="2 3">
    <name type="scientific">Massilia terrae</name>
    <dbReference type="NCBI Taxonomy" id="1811224"/>
    <lineage>
        <taxon>Bacteria</taxon>
        <taxon>Pseudomonadati</taxon>
        <taxon>Pseudomonadota</taxon>
        <taxon>Betaproteobacteria</taxon>
        <taxon>Burkholderiales</taxon>
        <taxon>Oxalobacteraceae</taxon>
        <taxon>Telluria group</taxon>
        <taxon>Massilia</taxon>
    </lineage>
</organism>
<gene>
    <name evidence="2" type="ORF">NX778_08780</name>
</gene>
<keyword evidence="1" id="KW-0472">Membrane</keyword>
<accession>A0ABT2CW17</accession>
<feature type="transmembrane region" description="Helical" evidence="1">
    <location>
        <begin position="306"/>
        <end position="327"/>
    </location>
</feature>
<comment type="caution">
    <text evidence="2">The sequence shown here is derived from an EMBL/GenBank/DDBJ whole genome shotgun (WGS) entry which is preliminary data.</text>
</comment>
<keyword evidence="1" id="KW-0812">Transmembrane</keyword>
<feature type="transmembrane region" description="Helical" evidence="1">
    <location>
        <begin position="55"/>
        <end position="72"/>
    </location>
</feature>
<dbReference type="Proteomes" id="UP001204621">
    <property type="component" value="Unassembled WGS sequence"/>
</dbReference>
<feature type="transmembrane region" description="Helical" evidence="1">
    <location>
        <begin position="123"/>
        <end position="142"/>
    </location>
</feature>
<feature type="transmembrane region" description="Helical" evidence="1">
    <location>
        <begin position="23"/>
        <end position="43"/>
    </location>
</feature>
<keyword evidence="1" id="KW-1133">Transmembrane helix</keyword>
<dbReference type="RefSeq" id="WP_258811345.1">
    <property type="nucleotide sequence ID" value="NZ_JANUGU010000002.1"/>
</dbReference>
<name>A0ABT2CW17_9BURK</name>
<evidence type="ECO:0000313" key="3">
    <source>
        <dbReference type="Proteomes" id="UP001204621"/>
    </source>
</evidence>
<sequence>MQSILEQPIPDSEDHRRRERSSFLAKVLVAVLFWFLNLGYLGVNLFDMKPGSIMLFRVAALVAIAGLLARGVEIRKGERLLFVYLLLMAIGALTSSLSLNMVFILLVCFAVRSIQIRSLASTSTFVLGATILLVLALIQFGYVENGTDVVGIAAELGDDERTRMTFGFRNVNAFSGVVTAFCLLLMFSGKRVVLRAASAVMVSYIFYKYTDSRTMLLATCSFIVFSLVFLIFVAHRRLFYIVSVVLIAVPIALSILAATVLDKFPLIDLIFSGRFSFMAEYLNSLPFYRVLIGGVDPPEALTIDNAFALMVGAFGVPFMAYLVWRIFCVIRECALVRDYRTYSFVLSFWLFSFSESNILRPESLICLVFWAIVFNQNLQKITTREEGEIYEGCTG</sequence>